<gene>
    <name evidence="2" type="ORF">DYU05_03495</name>
</gene>
<protein>
    <submittedName>
        <fullName evidence="2">Uncharacterized protein</fullName>
    </submittedName>
</protein>
<dbReference type="EMBL" id="QWDE01000001">
    <property type="protein sequence ID" value="RFZ84686.1"/>
    <property type="molecule type" value="Genomic_DNA"/>
</dbReference>
<organism evidence="2 3">
    <name type="scientific">Mucilaginibacter terrenus</name>
    <dbReference type="NCBI Taxonomy" id="2482727"/>
    <lineage>
        <taxon>Bacteria</taxon>
        <taxon>Pseudomonadati</taxon>
        <taxon>Bacteroidota</taxon>
        <taxon>Sphingobacteriia</taxon>
        <taxon>Sphingobacteriales</taxon>
        <taxon>Sphingobacteriaceae</taxon>
        <taxon>Mucilaginibacter</taxon>
    </lineage>
</organism>
<keyword evidence="1" id="KW-0812">Transmembrane</keyword>
<proteinExistence type="predicted"/>
<keyword evidence="3" id="KW-1185">Reference proteome</keyword>
<evidence type="ECO:0000313" key="2">
    <source>
        <dbReference type="EMBL" id="RFZ84686.1"/>
    </source>
</evidence>
<feature type="transmembrane region" description="Helical" evidence="1">
    <location>
        <begin position="88"/>
        <end position="107"/>
    </location>
</feature>
<feature type="transmembrane region" description="Helical" evidence="1">
    <location>
        <begin position="20"/>
        <end position="37"/>
    </location>
</feature>
<keyword evidence="1" id="KW-1133">Transmembrane helix</keyword>
<evidence type="ECO:0000313" key="3">
    <source>
        <dbReference type="Proteomes" id="UP000260823"/>
    </source>
</evidence>
<feature type="transmembrane region" description="Helical" evidence="1">
    <location>
        <begin position="44"/>
        <end position="62"/>
    </location>
</feature>
<comment type="caution">
    <text evidence="2">The sequence shown here is derived from an EMBL/GenBank/DDBJ whole genome shotgun (WGS) entry which is preliminary data.</text>
</comment>
<dbReference type="AlphaFoldDB" id="A0A3E2NUJ6"/>
<reference evidence="2 3" key="1">
    <citation type="submission" date="2018-08" db="EMBL/GenBank/DDBJ databases">
        <title>Mucilaginibacter terrae sp. nov., isolated from manganese diggings.</title>
        <authorList>
            <person name="Huang Y."/>
            <person name="Zhou Z."/>
        </authorList>
    </citation>
    <scope>NUCLEOTIDE SEQUENCE [LARGE SCALE GENOMIC DNA]</scope>
    <source>
        <strain evidence="2 3">ZH6</strain>
    </source>
</reference>
<keyword evidence="1" id="KW-0472">Membrane</keyword>
<evidence type="ECO:0000256" key="1">
    <source>
        <dbReference type="SAM" id="Phobius"/>
    </source>
</evidence>
<name>A0A3E2NUJ6_9SPHI</name>
<sequence>MLRPFHLFNWNVYQLNQPFGFLLMLVGIIGIICAVLNQSKVTKLAAFISLALVILLLIAAVLKVKTSFSFIPFKGINAFLTRQIAFKWGWYVLFAGPLLSVAGALFTRKPQISDYKQV</sequence>
<dbReference type="Proteomes" id="UP000260823">
    <property type="component" value="Unassembled WGS sequence"/>
</dbReference>
<accession>A0A3E2NUJ6</accession>